<dbReference type="RefSeq" id="WP_186637891.1">
    <property type="nucleotide sequence ID" value="NZ_JACOAF010000029.1"/>
</dbReference>
<evidence type="ECO:0000313" key="2">
    <source>
        <dbReference type="EMBL" id="MBC3540338.1"/>
    </source>
</evidence>
<keyword evidence="3" id="KW-1185">Reference proteome</keyword>
<feature type="chain" id="PRO_5045518066" evidence="1">
    <location>
        <begin position="21"/>
        <end position="485"/>
    </location>
</feature>
<keyword evidence="1" id="KW-0732">Signal</keyword>
<dbReference type="PROSITE" id="PS51257">
    <property type="entry name" value="PROKAR_LIPOPROTEIN"/>
    <property type="match status" value="1"/>
</dbReference>
<protein>
    <submittedName>
        <fullName evidence="2">SusD/RagB family nutrient-binding outer membrane lipoprotein</fullName>
    </submittedName>
</protein>
<sequence length="485" mass="54043">MKKKILSIATGLLVFLGACDFSDFDDTNVSPTQLPAVSTGALLTFAEQAISYTTFNGPARQTPTEGPSSTAGYANAYFPLYAQYLAEGPYPSAQNYSTRNVSWTEWYRGPLSNLQAIIDYNNEGNPAADLAYGSKNNQIAVARILKAYYFWYLTDIYGDIPYFEALKGFEVKMPKYDKQQDIYNDLFKEMTEAQAMINESEAPVTGDVLLNGDMAAWKRFANTARMFMALRLVDVDKAKATTEFQAAMAAGAITSNAQNIIYEFIGTDPNNWNPWYENYTNDNRNDYALSNTIVNNMQGDPRLQVYGESINGRIIGLEYGTTAARNIPSAYSRLSQTFQGADAVAPIFTYPQVLFARAEMANRGIIAESAATLYEQAITASAEYYEVGAIPHDAYAGNNVQGLEQIITQKWKHQFLNGFESWTDWRRTGYPSFLKPGPGSLEAQGIPLRHSYPANARSINQANYDAVIARQGADTNYTRVWWDVK</sequence>
<accession>A0ABR6VU44</accession>
<keyword evidence="2" id="KW-0449">Lipoprotein</keyword>
<dbReference type="Proteomes" id="UP000659698">
    <property type="component" value="Unassembled WGS sequence"/>
</dbReference>
<dbReference type="InterPro" id="IPR041662">
    <property type="entry name" value="SusD-like_2"/>
</dbReference>
<evidence type="ECO:0000256" key="1">
    <source>
        <dbReference type="SAM" id="SignalP"/>
    </source>
</evidence>
<feature type="signal peptide" evidence="1">
    <location>
        <begin position="1"/>
        <end position="20"/>
    </location>
</feature>
<proteinExistence type="predicted"/>
<reference evidence="2 3" key="1">
    <citation type="journal article" date="2019" name="Int. J. Syst. Evol. Microbiol.">
        <title>Rufibacter sediminis sp. nov., isolated from freshwater lake sediment.</title>
        <authorList>
            <person name="Qu J.H."/>
            <person name="Zhang L.J."/>
            <person name="Fu Y.H."/>
            <person name="Li H.F."/>
        </authorList>
    </citation>
    <scope>NUCLEOTIDE SEQUENCE [LARGE SCALE GENOMIC DNA]</scope>
    <source>
        <strain evidence="2 3">H-1</strain>
    </source>
</reference>
<name>A0ABR6VU44_9BACT</name>
<evidence type="ECO:0000313" key="3">
    <source>
        <dbReference type="Proteomes" id="UP000659698"/>
    </source>
</evidence>
<dbReference type="Gene3D" id="1.25.40.390">
    <property type="match status" value="1"/>
</dbReference>
<dbReference type="InterPro" id="IPR011990">
    <property type="entry name" value="TPR-like_helical_dom_sf"/>
</dbReference>
<dbReference type="SUPFAM" id="SSF48452">
    <property type="entry name" value="TPR-like"/>
    <property type="match status" value="1"/>
</dbReference>
<dbReference type="EMBL" id="JACOAF010000029">
    <property type="protein sequence ID" value="MBC3540338.1"/>
    <property type="molecule type" value="Genomic_DNA"/>
</dbReference>
<comment type="caution">
    <text evidence="2">The sequence shown here is derived from an EMBL/GenBank/DDBJ whole genome shotgun (WGS) entry which is preliminary data.</text>
</comment>
<organism evidence="2 3">
    <name type="scientific">Rufibacter sediminis</name>
    <dbReference type="NCBI Taxonomy" id="2762756"/>
    <lineage>
        <taxon>Bacteria</taxon>
        <taxon>Pseudomonadati</taxon>
        <taxon>Bacteroidota</taxon>
        <taxon>Cytophagia</taxon>
        <taxon>Cytophagales</taxon>
        <taxon>Hymenobacteraceae</taxon>
        <taxon>Rufibacter</taxon>
    </lineage>
</organism>
<gene>
    <name evidence="2" type="ORF">H7U12_11660</name>
</gene>
<dbReference type="Pfam" id="PF12771">
    <property type="entry name" value="SusD-like_2"/>
    <property type="match status" value="1"/>
</dbReference>